<accession>A0ABP5R3X0</accession>
<dbReference type="EMBL" id="BAAATR010000015">
    <property type="protein sequence ID" value="GAA2250858.1"/>
    <property type="molecule type" value="Genomic_DNA"/>
</dbReference>
<dbReference type="RefSeq" id="WP_344637533.1">
    <property type="nucleotide sequence ID" value="NZ_BAAATR010000015.1"/>
</dbReference>
<sequence length="146" mass="15358">MNNKRRQQLLEVANPLLTAGEQVELATLVKVGSVSVKRKIATAAVVGVLTAGTVIATASPRPMYLAMTNQRILFFEVDGLTGKPKKLLMVVPRELVTATPVAKALLGLGRVTQLEIDGQERGLKVLFPPATKADAAGFVAALGTAV</sequence>
<evidence type="ECO:0000313" key="2">
    <source>
        <dbReference type="Proteomes" id="UP001500305"/>
    </source>
</evidence>
<gene>
    <name evidence="1" type="ORF">GCM10010430_37200</name>
</gene>
<comment type="caution">
    <text evidence="1">The sequence shown here is derived from an EMBL/GenBank/DDBJ whole genome shotgun (WGS) entry which is preliminary data.</text>
</comment>
<evidence type="ECO:0000313" key="1">
    <source>
        <dbReference type="EMBL" id="GAA2250858.1"/>
    </source>
</evidence>
<organism evidence="1 2">
    <name type="scientific">Kitasatospora cystarginea</name>
    <dbReference type="NCBI Taxonomy" id="58350"/>
    <lineage>
        <taxon>Bacteria</taxon>
        <taxon>Bacillati</taxon>
        <taxon>Actinomycetota</taxon>
        <taxon>Actinomycetes</taxon>
        <taxon>Kitasatosporales</taxon>
        <taxon>Streptomycetaceae</taxon>
        <taxon>Kitasatospora</taxon>
    </lineage>
</organism>
<evidence type="ECO:0008006" key="3">
    <source>
        <dbReference type="Google" id="ProtNLM"/>
    </source>
</evidence>
<protein>
    <recommendedName>
        <fullName evidence="3">YokE-like PH domain-containing protein</fullName>
    </recommendedName>
</protein>
<dbReference type="Proteomes" id="UP001500305">
    <property type="component" value="Unassembled WGS sequence"/>
</dbReference>
<name>A0ABP5R3X0_9ACTN</name>
<keyword evidence="2" id="KW-1185">Reference proteome</keyword>
<reference evidence="2" key="1">
    <citation type="journal article" date="2019" name="Int. J. Syst. Evol. Microbiol.">
        <title>The Global Catalogue of Microorganisms (GCM) 10K type strain sequencing project: providing services to taxonomists for standard genome sequencing and annotation.</title>
        <authorList>
            <consortium name="The Broad Institute Genomics Platform"/>
            <consortium name="The Broad Institute Genome Sequencing Center for Infectious Disease"/>
            <person name="Wu L."/>
            <person name="Ma J."/>
        </authorList>
    </citation>
    <scope>NUCLEOTIDE SEQUENCE [LARGE SCALE GENOMIC DNA]</scope>
    <source>
        <strain evidence="2">JCM 7356</strain>
    </source>
</reference>
<proteinExistence type="predicted"/>